<keyword evidence="3" id="KW-0520">NAD</keyword>
<evidence type="ECO:0000256" key="2">
    <source>
        <dbReference type="ARBA" id="ARBA00022679"/>
    </source>
</evidence>
<dbReference type="GO" id="GO:0000215">
    <property type="term" value="F:tRNA 2'-phosphotransferase activity"/>
    <property type="evidence" value="ECO:0007669"/>
    <property type="project" value="TreeGrafter"/>
</dbReference>
<dbReference type="GO" id="GO:0006388">
    <property type="term" value="P:tRNA splicing, via endonucleolytic cleavage and ligation"/>
    <property type="evidence" value="ECO:0007669"/>
    <property type="project" value="TreeGrafter"/>
</dbReference>
<dbReference type="PANTHER" id="PTHR12684:SF2">
    <property type="entry name" value="TRNA 2'-PHOSPHOTRANSFERASE 1"/>
    <property type="match status" value="1"/>
</dbReference>
<dbReference type="EMBL" id="QGKW02001911">
    <property type="protein sequence ID" value="KAF2568550.1"/>
    <property type="molecule type" value="Genomic_DNA"/>
</dbReference>
<evidence type="ECO:0000256" key="4">
    <source>
        <dbReference type="SAM" id="MobiDB-lite"/>
    </source>
</evidence>
<evidence type="ECO:0000256" key="1">
    <source>
        <dbReference type="ARBA" id="ARBA00009836"/>
    </source>
</evidence>
<evidence type="ECO:0000256" key="3">
    <source>
        <dbReference type="ARBA" id="ARBA00023027"/>
    </source>
</evidence>
<gene>
    <name evidence="5" type="ORF">F2Q68_00023977</name>
</gene>
<proteinExistence type="inferred from homology"/>
<dbReference type="Gene3D" id="3.20.170.30">
    <property type="match status" value="1"/>
</dbReference>
<feature type="region of interest" description="Disordered" evidence="4">
    <location>
        <begin position="1"/>
        <end position="38"/>
    </location>
</feature>
<dbReference type="AlphaFoldDB" id="A0A8S9IET5"/>
<evidence type="ECO:0008006" key="7">
    <source>
        <dbReference type="Google" id="ProtNLM"/>
    </source>
</evidence>
<comment type="caution">
    <text evidence="5">The sequence shown here is derived from an EMBL/GenBank/DDBJ whole genome shotgun (WGS) entry which is preliminary data.</text>
</comment>
<dbReference type="InterPro" id="IPR042081">
    <property type="entry name" value="RNA_2'-PTrans_C"/>
</dbReference>
<organism evidence="5 6">
    <name type="scientific">Brassica cretica</name>
    <name type="common">Mustard</name>
    <dbReference type="NCBI Taxonomy" id="69181"/>
    <lineage>
        <taxon>Eukaryota</taxon>
        <taxon>Viridiplantae</taxon>
        <taxon>Streptophyta</taxon>
        <taxon>Embryophyta</taxon>
        <taxon>Tracheophyta</taxon>
        <taxon>Spermatophyta</taxon>
        <taxon>Magnoliopsida</taxon>
        <taxon>eudicotyledons</taxon>
        <taxon>Gunneridae</taxon>
        <taxon>Pentapetalae</taxon>
        <taxon>rosids</taxon>
        <taxon>malvids</taxon>
        <taxon>Brassicales</taxon>
        <taxon>Brassicaceae</taxon>
        <taxon>Brassiceae</taxon>
        <taxon>Brassica</taxon>
    </lineage>
</organism>
<dbReference type="Proteomes" id="UP000712281">
    <property type="component" value="Unassembled WGS sequence"/>
</dbReference>
<dbReference type="SUPFAM" id="SSF56399">
    <property type="entry name" value="ADP-ribosylation"/>
    <property type="match status" value="1"/>
</dbReference>
<dbReference type="PANTHER" id="PTHR12684">
    <property type="entry name" value="PUTATIVE PHOSPHOTRANSFERASE"/>
    <property type="match status" value="1"/>
</dbReference>
<dbReference type="InterPro" id="IPR002745">
    <property type="entry name" value="Ptrans_KptA/Tpt1"/>
</dbReference>
<name>A0A8S9IET5_BRACR</name>
<comment type="similarity">
    <text evidence="1">Belongs to the KptA/TPT1 family.</text>
</comment>
<evidence type="ECO:0000313" key="5">
    <source>
        <dbReference type="EMBL" id="KAF2568550.1"/>
    </source>
</evidence>
<sequence length="142" mass="15802">MSLFDGCSGGRGRANERDNDRRRPQGRGGSGGGKDKTDALGRLLTRILRHMASELRFNMRGDGFVKVEDLRQLNLKNICKHSLESSGVVNFAGSMRRDVNVLIFLDIKKALEDGIAFYISDNKVILTEGVDGVVPVDYFQRK</sequence>
<reference evidence="5" key="1">
    <citation type="submission" date="2019-12" db="EMBL/GenBank/DDBJ databases">
        <title>Genome sequencing and annotation of Brassica cretica.</title>
        <authorList>
            <person name="Studholme D.J."/>
            <person name="Sarris P.F."/>
        </authorList>
    </citation>
    <scope>NUCLEOTIDE SEQUENCE</scope>
    <source>
        <strain evidence="5">PFS-001/15</strain>
        <tissue evidence="5">Leaf</tissue>
    </source>
</reference>
<evidence type="ECO:0000313" key="6">
    <source>
        <dbReference type="Proteomes" id="UP000712281"/>
    </source>
</evidence>
<dbReference type="Pfam" id="PF01885">
    <property type="entry name" value="PTS_2-RNA"/>
    <property type="match status" value="2"/>
</dbReference>
<keyword evidence="2" id="KW-0808">Transferase</keyword>
<accession>A0A8S9IET5</accession>
<protein>
    <recommendedName>
        <fullName evidence="7">2'-phosphotransferase</fullName>
    </recommendedName>
</protein>
<feature type="compositionally biased region" description="Basic and acidic residues" evidence="4">
    <location>
        <begin position="13"/>
        <end position="23"/>
    </location>
</feature>